<dbReference type="Proteomes" id="UP000321485">
    <property type="component" value="Unassembled WGS sequence"/>
</dbReference>
<gene>
    <name evidence="2" type="ORF">ATF69_2920</name>
</gene>
<evidence type="ECO:0000256" key="1">
    <source>
        <dbReference type="ARBA" id="ARBA00006987"/>
    </source>
</evidence>
<dbReference type="PIRSF" id="PIRSF017082">
    <property type="entry name" value="YflP"/>
    <property type="match status" value="1"/>
</dbReference>
<dbReference type="PROSITE" id="PS51318">
    <property type="entry name" value="TAT"/>
    <property type="match status" value="1"/>
</dbReference>
<dbReference type="InterPro" id="IPR006311">
    <property type="entry name" value="TAT_signal"/>
</dbReference>
<dbReference type="AlphaFoldDB" id="A0A561XK96"/>
<dbReference type="SUPFAM" id="SSF53850">
    <property type="entry name" value="Periplasmic binding protein-like II"/>
    <property type="match status" value="1"/>
</dbReference>
<dbReference type="RefSeq" id="WP_244303732.1">
    <property type="nucleotide sequence ID" value="NZ_VJWE01000014.1"/>
</dbReference>
<organism evidence="2 3">
    <name type="scientific">Acidovorax delafieldii</name>
    <name type="common">Pseudomonas delafieldii</name>
    <dbReference type="NCBI Taxonomy" id="47920"/>
    <lineage>
        <taxon>Bacteria</taxon>
        <taxon>Pseudomonadati</taxon>
        <taxon>Pseudomonadota</taxon>
        <taxon>Betaproteobacteria</taxon>
        <taxon>Burkholderiales</taxon>
        <taxon>Comamonadaceae</taxon>
        <taxon>Acidovorax</taxon>
    </lineage>
</organism>
<dbReference type="PANTHER" id="PTHR42928:SF3">
    <property type="entry name" value="UPF0065 PROTEIN YFLP"/>
    <property type="match status" value="1"/>
</dbReference>
<evidence type="ECO:0000313" key="3">
    <source>
        <dbReference type="Proteomes" id="UP000321485"/>
    </source>
</evidence>
<dbReference type="PANTHER" id="PTHR42928">
    <property type="entry name" value="TRICARBOXYLATE-BINDING PROTEIN"/>
    <property type="match status" value="1"/>
</dbReference>
<dbReference type="GeneID" id="51111975"/>
<dbReference type="InterPro" id="IPR042100">
    <property type="entry name" value="Bug_dom1"/>
</dbReference>
<dbReference type="Gene3D" id="3.40.190.150">
    <property type="entry name" value="Bordetella uptake gene, domain 1"/>
    <property type="match status" value="1"/>
</dbReference>
<dbReference type="InterPro" id="IPR005064">
    <property type="entry name" value="BUG"/>
</dbReference>
<dbReference type="Gene3D" id="3.40.190.10">
    <property type="entry name" value="Periplasmic binding protein-like II"/>
    <property type="match status" value="1"/>
</dbReference>
<proteinExistence type="inferred from homology"/>
<sequence length="349" mass="36371">MPQPLPTTDRPLTAPCSRRQLLQTLAAAASAGAGLAPFPAAADASREPAECIAPSRPGGGFDLTCGLASQALQAVRPGRTPLRTRYLPGGIGAVAFDQVATGRLGGPGTLVAFSSGSLLNMAQGRFGPHPVSAVRWIATLGNDYGVVAVHRDAPYQRLQDVVTALQKDSGRVVFGAGGTLGSQDWVKAALLVRAAGQDHKRMRFVSFEGGGEALKALGGRHIDIFTGDAAEATRAAAEGLPVRILAVLAPARLPGTLAALPTAREQGIDLQWTTVRGLYMAASVPDAAAHAWTTALQEAQAAPGYAALCARHGLYPFALSGTALDDYVQRSLADYRRLAQDLGLRSWPR</sequence>
<accession>A0A561XK96</accession>
<comment type="similarity">
    <text evidence="1">Belongs to the UPF0065 (bug) family.</text>
</comment>
<evidence type="ECO:0000313" key="2">
    <source>
        <dbReference type="EMBL" id="TWG36533.1"/>
    </source>
</evidence>
<comment type="caution">
    <text evidence="2">The sequence shown here is derived from an EMBL/GenBank/DDBJ whole genome shotgun (WGS) entry which is preliminary data.</text>
</comment>
<name>A0A561XK96_ACIDE</name>
<dbReference type="Pfam" id="PF03401">
    <property type="entry name" value="TctC"/>
    <property type="match status" value="1"/>
</dbReference>
<protein>
    <submittedName>
        <fullName evidence="2">Putative tricarboxylic transport membrane protein</fullName>
    </submittedName>
</protein>
<dbReference type="EMBL" id="VJWE01000014">
    <property type="protein sequence ID" value="TWG36533.1"/>
    <property type="molecule type" value="Genomic_DNA"/>
</dbReference>
<reference evidence="2 3" key="1">
    <citation type="journal article" date="2015" name="Stand. Genomic Sci.">
        <title>Genomic Encyclopedia of Bacterial and Archaeal Type Strains, Phase III: the genomes of soil and plant-associated and newly described type strains.</title>
        <authorList>
            <person name="Whitman W.B."/>
            <person name="Woyke T."/>
            <person name="Klenk H.P."/>
            <person name="Zhou Y."/>
            <person name="Lilburn T.G."/>
            <person name="Beck B.J."/>
            <person name="De Vos P."/>
            <person name="Vandamme P."/>
            <person name="Eisen J.A."/>
            <person name="Garrity G."/>
            <person name="Hugenholtz P."/>
            <person name="Kyrpides N.C."/>
        </authorList>
    </citation>
    <scope>NUCLEOTIDE SEQUENCE [LARGE SCALE GENOMIC DNA]</scope>
    <source>
        <strain evidence="2 3">DSM 64</strain>
    </source>
</reference>